<reference evidence="3" key="1">
    <citation type="journal article" date="2017" name="Nat. Ecol. Evol.">
        <title>Genome expansion and lineage-specific genetic innovations in the forest pathogenic fungi Armillaria.</title>
        <authorList>
            <person name="Sipos G."/>
            <person name="Prasanna A.N."/>
            <person name="Walter M.C."/>
            <person name="O'Connor E."/>
            <person name="Balint B."/>
            <person name="Krizsan K."/>
            <person name="Kiss B."/>
            <person name="Hess J."/>
            <person name="Varga T."/>
            <person name="Slot J."/>
            <person name="Riley R."/>
            <person name="Boka B."/>
            <person name="Rigling D."/>
            <person name="Barry K."/>
            <person name="Lee J."/>
            <person name="Mihaltcheva S."/>
            <person name="LaButti K."/>
            <person name="Lipzen A."/>
            <person name="Waldron R."/>
            <person name="Moloney N.M."/>
            <person name="Sperisen C."/>
            <person name="Kredics L."/>
            <person name="Vagvoelgyi C."/>
            <person name="Patrignani A."/>
            <person name="Fitzpatrick D."/>
            <person name="Nagy I."/>
            <person name="Doyle S."/>
            <person name="Anderson J.B."/>
            <person name="Grigoriev I.V."/>
            <person name="Gueldener U."/>
            <person name="Muensterkoetter M."/>
            <person name="Nagy L.G."/>
        </authorList>
    </citation>
    <scope>NUCLEOTIDE SEQUENCE [LARGE SCALE GENOMIC DNA]</scope>
    <source>
        <strain evidence="3">28-4</strain>
    </source>
</reference>
<evidence type="ECO:0000313" key="2">
    <source>
        <dbReference type="EMBL" id="PBK65510.1"/>
    </source>
</evidence>
<protein>
    <submittedName>
        <fullName evidence="2">Uncharacterized protein</fullName>
    </submittedName>
</protein>
<keyword evidence="1" id="KW-1133">Transmembrane helix</keyword>
<dbReference type="EMBL" id="KZ293445">
    <property type="protein sequence ID" value="PBK65510.1"/>
    <property type="molecule type" value="Genomic_DNA"/>
</dbReference>
<keyword evidence="3" id="KW-1185">Reference proteome</keyword>
<keyword evidence="1" id="KW-0812">Transmembrane</keyword>
<accession>A0A2H3B748</accession>
<evidence type="ECO:0000313" key="3">
    <source>
        <dbReference type="Proteomes" id="UP000218334"/>
    </source>
</evidence>
<dbReference type="Proteomes" id="UP000218334">
    <property type="component" value="Unassembled WGS sequence"/>
</dbReference>
<keyword evidence="1" id="KW-0472">Membrane</keyword>
<dbReference type="AlphaFoldDB" id="A0A2H3B748"/>
<name>A0A2H3B748_9AGAR</name>
<proteinExistence type="predicted"/>
<organism evidence="2 3">
    <name type="scientific">Armillaria solidipes</name>
    <dbReference type="NCBI Taxonomy" id="1076256"/>
    <lineage>
        <taxon>Eukaryota</taxon>
        <taxon>Fungi</taxon>
        <taxon>Dikarya</taxon>
        <taxon>Basidiomycota</taxon>
        <taxon>Agaricomycotina</taxon>
        <taxon>Agaricomycetes</taxon>
        <taxon>Agaricomycetidae</taxon>
        <taxon>Agaricales</taxon>
        <taxon>Marasmiineae</taxon>
        <taxon>Physalacriaceae</taxon>
        <taxon>Armillaria</taxon>
    </lineage>
</organism>
<sequence length="101" mass="11109">MLYHSVFPCYGLVLVCPVGGPCMYFASLTMARIRRWCDFVIAHRFPSYASNDAHILLLLPTLHCPAKWLYPARSTQSCDQDGMATAHGLLCPCQGCGAGRS</sequence>
<feature type="transmembrane region" description="Helical" evidence="1">
    <location>
        <begin position="6"/>
        <end position="26"/>
    </location>
</feature>
<gene>
    <name evidence="2" type="ORF">ARMSODRAFT_436818</name>
</gene>
<evidence type="ECO:0000256" key="1">
    <source>
        <dbReference type="SAM" id="Phobius"/>
    </source>
</evidence>